<gene>
    <name evidence="1" type="ORF">UFOVP766_51</name>
</gene>
<sequence length="113" mass="11629">MLPTFRPNGPTYRITVPSSASTPLEIVPNTNVENNYVSLINTGNASVVVSLGTTSSTTATPAIPTTGNSTPGVILPPSMNYPIVVPAPRNRFFIAIIGTAANGECFVTPLAAG</sequence>
<accession>A0A6J5NWH4</accession>
<organism evidence="1">
    <name type="scientific">uncultured Caudovirales phage</name>
    <dbReference type="NCBI Taxonomy" id="2100421"/>
    <lineage>
        <taxon>Viruses</taxon>
        <taxon>Duplodnaviria</taxon>
        <taxon>Heunggongvirae</taxon>
        <taxon>Uroviricota</taxon>
        <taxon>Caudoviricetes</taxon>
        <taxon>Peduoviridae</taxon>
        <taxon>Maltschvirus</taxon>
        <taxon>Maltschvirus maltsch</taxon>
    </lineage>
</organism>
<reference evidence="1" key="1">
    <citation type="submission" date="2020-04" db="EMBL/GenBank/DDBJ databases">
        <authorList>
            <person name="Chiriac C."/>
            <person name="Salcher M."/>
            <person name="Ghai R."/>
            <person name="Kavagutti S V."/>
        </authorList>
    </citation>
    <scope>NUCLEOTIDE SEQUENCE</scope>
</reference>
<name>A0A6J5NWH4_9CAUD</name>
<protein>
    <submittedName>
        <fullName evidence="1">Uncharacterized protein</fullName>
    </submittedName>
</protein>
<proteinExistence type="predicted"/>
<dbReference type="EMBL" id="LR796699">
    <property type="protein sequence ID" value="CAB4161445.1"/>
    <property type="molecule type" value="Genomic_DNA"/>
</dbReference>
<evidence type="ECO:0000313" key="1">
    <source>
        <dbReference type="EMBL" id="CAB4161445.1"/>
    </source>
</evidence>